<evidence type="ECO:0000256" key="1">
    <source>
        <dbReference type="ARBA" id="ARBA00022679"/>
    </source>
</evidence>
<evidence type="ECO:0000259" key="2">
    <source>
        <dbReference type="Pfam" id="PF00534"/>
    </source>
</evidence>
<reference evidence="4" key="1">
    <citation type="submission" date="2021-01" db="EMBL/GenBank/DDBJ databases">
        <title>Marivirga aurantiaca sp. nov., isolated from intertidal surface sediments.</title>
        <authorList>
            <person name="Zhang M."/>
        </authorList>
    </citation>
    <scope>NUCLEOTIDE SEQUENCE</scope>
    <source>
        <strain evidence="4">S37H4</strain>
    </source>
</reference>
<dbReference type="RefSeq" id="WP_201430641.1">
    <property type="nucleotide sequence ID" value="NZ_JAEQBW010000002.1"/>
</dbReference>
<dbReference type="Proteomes" id="UP000611723">
    <property type="component" value="Unassembled WGS sequence"/>
</dbReference>
<dbReference type="EMBL" id="JAEQBW010000002">
    <property type="protein sequence ID" value="MBK6264978.1"/>
    <property type="molecule type" value="Genomic_DNA"/>
</dbReference>
<name>A0A934WXI8_9BACT</name>
<evidence type="ECO:0000313" key="4">
    <source>
        <dbReference type="EMBL" id="MBK6264978.1"/>
    </source>
</evidence>
<dbReference type="Pfam" id="PF13439">
    <property type="entry name" value="Glyco_transf_4"/>
    <property type="match status" value="1"/>
</dbReference>
<dbReference type="InterPro" id="IPR001296">
    <property type="entry name" value="Glyco_trans_1"/>
</dbReference>
<dbReference type="CDD" id="cd03801">
    <property type="entry name" value="GT4_PimA-like"/>
    <property type="match status" value="1"/>
</dbReference>
<dbReference type="InterPro" id="IPR028098">
    <property type="entry name" value="Glyco_trans_4-like_N"/>
</dbReference>
<feature type="domain" description="Glycosyl transferase family 1" evidence="2">
    <location>
        <begin position="187"/>
        <end position="336"/>
    </location>
</feature>
<dbReference type="GO" id="GO:0009103">
    <property type="term" value="P:lipopolysaccharide biosynthetic process"/>
    <property type="evidence" value="ECO:0007669"/>
    <property type="project" value="TreeGrafter"/>
</dbReference>
<evidence type="ECO:0000259" key="3">
    <source>
        <dbReference type="Pfam" id="PF13439"/>
    </source>
</evidence>
<dbReference type="GO" id="GO:0016757">
    <property type="term" value="F:glycosyltransferase activity"/>
    <property type="evidence" value="ECO:0007669"/>
    <property type="project" value="InterPro"/>
</dbReference>
<accession>A0A934WXI8</accession>
<gene>
    <name evidence="4" type="ORF">JKA74_08010</name>
</gene>
<dbReference type="PANTHER" id="PTHR46401:SF2">
    <property type="entry name" value="GLYCOSYLTRANSFERASE WBBK-RELATED"/>
    <property type="match status" value="1"/>
</dbReference>
<dbReference type="Gene3D" id="3.40.50.2000">
    <property type="entry name" value="Glycogen Phosphorylase B"/>
    <property type="match status" value="2"/>
</dbReference>
<proteinExistence type="predicted"/>
<keyword evidence="1" id="KW-0808">Transferase</keyword>
<comment type="caution">
    <text evidence="4">The sequence shown here is derived from an EMBL/GenBank/DDBJ whole genome shotgun (WGS) entry which is preliminary data.</text>
</comment>
<sequence>MAGNLKILMTADTVGGVWTYALGLCKALLKYDVEIHLLTMGALLTKEQSAQVQQLPNVNLYESNYKLEWMQDCWRDVQLAKQWITAIFSKVKPDLIHFNNYGQTLGSWSCPVITVYHSCVQTWWKAVKGEIPVQDWLRYIETVRNAIAASDVVVAPSKGMLEQARNVNGKFTNAEVIYNGLDIDIKDMPQKAEFILSAGRIWDEGKNIQLLSDIAKEIHWPVCIAGNNIDPDTGEAPKLENVDFLGQLTNEEMQEYMAYAAVFVMPAKYEPFGLAILEAAKSSCALALARLDTLQEIWGDAALYFDPFDEREAKSVIQELVSNDRLRMKMSEKAFERAKKYSAEKMAQNYMQLYEKLLVPMNQTYN</sequence>
<protein>
    <submittedName>
        <fullName evidence="4">Glycosyltransferase family 4 protein</fullName>
    </submittedName>
</protein>
<dbReference type="Pfam" id="PF00534">
    <property type="entry name" value="Glycos_transf_1"/>
    <property type="match status" value="1"/>
</dbReference>
<keyword evidence="5" id="KW-1185">Reference proteome</keyword>
<dbReference type="AlphaFoldDB" id="A0A934WXI8"/>
<dbReference type="SUPFAM" id="SSF53756">
    <property type="entry name" value="UDP-Glycosyltransferase/glycogen phosphorylase"/>
    <property type="match status" value="1"/>
</dbReference>
<evidence type="ECO:0000313" key="5">
    <source>
        <dbReference type="Proteomes" id="UP000611723"/>
    </source>
</evidence>
<feature type="domain" description="Glycosyltransferase subfamily 4-like N-terminal" evidence="3">
    <location>
        <begin position="14"/>
        <end position="184"/>
    </location>
</feature>
<dbReference type="PANTHER" id="PTHR46401">
    <property type="entry name" value="GLYCOSYLTRANSFERASE WBBK-RELATED"/>
    <property type="match status" value="1"/>
</dbReference>
<organism evidence="4 5">
    <name type="scientific">Marivirga aurantiaca</name>
    <dbReference type="NCBI Taxonomy" id="2802615"/>
    <lineage>
        <taxon>Bacteria</taxon>
        <taxon>Pseudomonadati</taxon>
        <taxon>Bacteroidota</taxon>
        <taxon>Cytophagia</taxon>
        <taxon>Cytophagales</taxon>
        <taxon>Marivirgaceae</taxon>
        <taxon>Marivirga</taxon>
    </lineage>
</organism>